<proteinExistence type="predicted"/>
<dbReference type="AlphaFoldDB" id="A0A1V9YTJ8"/>
<name>A0A1V9YTJ8_9STRA</name>
<dbReference type="Proteomes" id="UP000243217">
    <property type="component" value="Unassembled WGS sequence"/>
</dbReference>
<comment type="caution">
    <text evidence="1">The sequence shown here is derived from an EMBL/GenBank/DDBJ whole genome shotgun (WGS) entry which is preliminary data.</text>
</comment>
<keyword evidence="2" id="KW-1185">Reference proteome</keyword>
<organism evidence="1 2">
    <name type="scientific">Thraustotheca clavata</name>
    <dbReference type="NCBI Taxonomy" id="74557"/>
    <lineage>
        <taxon>Eukaryota</taxon>
        <taxon>Sar</taxon>
        <taxon>Stramenopiles</taxon>
        <taxon>Oomycota</taxon>
        <taxon>Saprolegniomycetes</taxon>
        <taxon>Saprolegniales</taxon>
        <taxon>Achlyaceae</taxon>
        <taxon>Thraustotheca</taxon>
    </lineage>
</organism>
<evidence type="ECO:0000313" key="2">
    <source>
        <dbReference type="Proteomes" id="UP000243217"/>
    </source>
</evidence>
<evidence type="ECO:0000313" key="1">
    <source>
        <dbReference type="EMBL" id="OQR89129.1"/>
    </source>
</evidence>
<gene>
    <name evidence="1" type="ORF">THRCLA_22739</name>
</gene>
<accession>A0A1V9YTJ8</accession>
<dbReference type="OrthoDB" id="75703at2759"/>
<sequence length="87" mass="10139">MHPPALVSYDEIMDFVNKSRPRALTVEERLDILRLHAYYRKQKMSNVAEHIAQILVRGINVVREVWTQYKPKQTVIAAPLPCNKTTH</sequence>
<protein>
    <submittedName>
        <fullName evidence="1">Uncharacterized protein</fullName>
    </submittedName>
</protein>
<reference evidence="1 2" key="1">
    <citation type="journal article" date="2014" name="Genome Biol. Evol.">
        <title>The secreted proteins of Achlya hypogyna and Thraustotheca clavata identify the ancestral oomycete secretome and reveal gene acquisitions by horizontal gene transfer.</title>
        <authorList>
            <person name="Misner I."/>
            <person name="Blouin N."/>
            <person name="Leonard G."/>
            <person name="Richards T.A."/>
            <person name="Lane C.E."/>
        </authorList>
    </citation>
    <scope>NUCLEOTIDE SEQUENCE [LARGE SCALE GENOMIC DNA]</scope>
    <source>
        <strain evidence="1 2">ATCC 34112</strain>
    </source>
</reference>
<dbReference type="EMBL" id="JNBS01002849">
    <property type="protein sequence ID" value="OQR89129.1"/>
    <property type="molecule type" value="Genomic_DNA"/>
</dbReference>